<name>A0ACD3STJ2_9BURK</name>
<protein>
    <submittedName>
        <fullName evidence="1">Cytochrome b</fullName>
    </submittedName>
</protein>
<keyword evidence="2" id="KW-1185">Reference proteome</keyword>
<sequence length="185" mass="20242">MEFSMAATSGYTRTAIGLHWLIALLIIGGFAVGLYMTSLEGLSLTKLKLYSWHKWIGVTVFLLALLRVIWRFVHGAPSVVPGMPAWQARAAHAAHLLLYVLIVAVPLTGFLMSQAAGIPVVYFGLWELPTVVASDEALKAGMQQAHVILNYLMAALVAVHALAAFKHHFIHRDGTLARMLPFIKS</sequence>
<gene>
    <name evidence="1" type="ORF">MW7_002490</name>
</gene>
<evidence type="ECO:0000313" key="1">
    <source>
        <dbReference type="EMBL" id="TMS59512.1"/>
    </source>
</evidence>
<organism evidence="1 2">
    <name type="scientific">Imbroritus primus</name>
    <dbReference type="NCBI Taxonomy" id="3058603"/>
    <lineage>
        <taxon>Bacteria</taxon>
        <taxon>Pseudomonadati</taxon>
        <taxon>Pseudomonadota</taxon>
        <taxon>Betaproteobacteria</taxon>
        <taxon>Burkholderiales</taxon>
        <taxon>Burkholderiaceae</taxon>
        <taxon>Imbroritus</taxon>
    </lineage>
</organism>
<comment type="caution">
    <text evidence="1">The sequence shown here is derived from an EMBL/GenBank/DDBJ whole genome shotgun (WGS) entry which is preliminary data.</text>
</comment>
<reference evidence="1" key="1">
    <citation type="submission" date="2019-05" db="EMBL/GenBank/DDBJ databases">
        <title>Revised genome assembly of Burkholderiaceae (previously Ralstonia) sp. PBA.</title>
        <authorList>
            <person name="Gan H.M."/>
        </authorList>
    </citation>
    <scope>NUCLEOTIDE SEQUENCE</scope>
    <source>
        <strain evidence="1">PBA</strain>
    </source>
</reference>
<dbReference type="Proteomes" id="UP000004277">
    <property type="component" value="Unassembled WGS sequence"/>
</dbReference>
<evidence type="ECO:0000313" key="2">
    <source>
        <dbReference type="Proteomes" id="UP000004277"/>
    </source>
</evidence>
<dbReference type="EMBL" id="AKCV02000007">
    <property type="protein sequence ID" value="TMS59512.1"/>
    <property type="molecule type" value="Genomic_DNA"/>
</dbReference>
<proteinExistence type="predicted"/>
<accession>A0ACD3STJ2</accession>